<comment type="catalytic activity">
    <reaction evidence="1">
        <text>S-ubiquitinyl-[E2 ubiquitin-conjugating enzyme]-L-cysteine + [acceptor protein]-L-lysine = [E2 ubiquitin-conjugating enzyme]-L-cysteine + N(6)-ubiquitinyl-[acceptor protein]-L-lysine.</text>
        <dbReference type="EC" id="2.3.2.27"/>
    </reaction>
</comment>
<dbReference type="GO" id="GO:0006511">
    <property type="term" value="P:ubiquitin-dependent protein catabolic process"/>
    <property type="evidence" value="ECO:0007669"/>
    <property type="project" value="TreeGrafter"/>
</dbReference>
<evidence type="ECO:0000256" key="5">
    <source>
        <dbReference type="ARBA" id="ARBA00022679"/>
    </source>
</evidence>
<keyword evidence="9" id="KW-0862">Zinc</keyword>
<comment type="similarity">
    <text evidence="11">Belongs to the RNF12 family.</text>
</comment>
<keyword evidence="7 12" id="KW-0863">Zinc-finger</keyword>
<dbReference type="SUPFAM" id="SSF57850">
    <property type="entry name" value="RING/U-box"/>
    <property type="match status" value="1"/>
</dbReference>
<feature type="compositionally biased region" description="Low complexity" evidence="13">
    <location>
        <begin position="305"/>
        <end position="322"/>
    </location>
</feature>
<feature type="region of interest" description="Disordered" evidence="13">
    <location>
        <begin position="165"/>
        <end position="362"/>
    </location>
</feature>
<name>A0A8B9SJK2_ANAPL</name>
<dbReference type="InterPro" id="IPR058896">
    <property type="entry name" value="RNF6/12_N"/>
</dbReference>
<dbReference type="GO" id="GO:0005634">
    <property type="term" value="C:nucleus"/>
    <property type="evidence" value="ECO:0007669"/>
    <property type="project" value="UniProtKB-SubCell"/>
</dbReference>
<dbReference type="PANTHER" id="PTHR45931">
    <property type="entry name" value="SI:CH211-59O9.10"/>
    <property type="match status" value="1"/>
</dbReference>
<reference evidence="15" key="1">
    <citation type="submission" date="2019-08" db="EMBL/GenBank/DDBJ databases">
        <title>Three high-quality genomes provides insights into domestication of ducks.</title>
        <authorList>
            <person name="Hou Z.C."/>
            <person name="Zhu F."/>
            <person name="Yin Z.T."/>
            <person name="Zhang F."/>
        </authorList>
    </citation>
    <scope>NUCLEOTIDE SEQUENCE [LARGE SCALE GENOMIC DNA]</scope>
</reference>
<evidence type="ECO:0000313" key="16">
    <source>
        <dbReference type="Proteomes" id="UP000694400"/>
    </source>
</evidence>
<dbReference type="GO" id="GO:0045893">
    <property type="term" value="P:positive regulation of DNA-templated transcription"/>
    <property type="evidence" value="ECO:0007669"/>
    <property type="project" value="TreeGrafter"/>
</dbReference>
<dbReference type="GO" id="GO:0016567">
    <property type="term" value="P:protein ubiquitination"/>
    <property type="evidence" value="ECO:0007669"/>
    <property type="project" value="TreeGrafter"/>
</dbReference>
<evidence type="ECO:0000256" key="2">
    <source>
        <dbReference type="ARBA" id="ARBA00004123"/>
    </source>
</evidence>
<dbReference type="Proteomes" id="UP000694400">
    <property type="component" value="Chromosome 1"/>
</dbReference>
<comment type="subcellular location">
    <subcellularLocation>
        <location evidence="2">Nucleus</location>
    </subcellularLocation>
</comment>
<dbReference type="InterPro" id="IPR051834">
    <property type="entry name" value="RING_finger_E3_ligase"/>
</dbReference>
<comment type="pathway">
    <text evidence="3">Protein modification; protein ubiquitination.</text>
</comment>
<evidence type="ECO:0000313" key="15">
    <source>
        <dbReference type="Ensembl" id="ENSAPLP00020007210.1"/>
    </source>
</evidence>
<dbReference type="SMART" id="SM00184">
    <property type="entry name" value="RING"/>
    <property type="match status" value="1"/>
</dbReference>
<dbReference type="GO" id="GO:0008270">
    <property type="term" value="F:zinc ion binding"/>
    <property type="evidence" value="ECO:0007669"/>
    <property type="project" value="UniProtKB-KW"/>
</dbReference>
<evidence type="ECO:0000256" key="13">
    <source>
        <dbReference type="SAM" id="MobiDB-lite"/>
    </source>
</evidence>
<feature type="compositionally biased region" description="Polar residues" evidence="13">
    <location>
        <begin position="448"/>
        <end position="468"/>
    </location>
</feature>
<evidence type="ECO:0000256" key="3">
    <source>
        <dbReference type="ARBA" id="ARBA00004906"/>
    </source>
</evidence>
<evidence type="ECO:0000256" key="12">
    <source>
        <dbReference type="PROSITE-ProRule" id="PRU00175"/>
    </source>
</evidence>
<dbReference type="FunFam" id="3.30.40.10:FF:000054">
    <property type="entry name" value="E3 ubiquitin-protein ligase RLIM isoform X1"/>
    <property type="match status" value="1"/>
</dbReference>
<keyword evidence="6" id="KW-0479">Metal-binding</keyword>
<keyword evidence="5" id="KW-0808">Transferase</keyword>
<feature type="compositionally biased region" description="Polar residues" evidence="13">
    <location>
        <begin position="225"/>
        <end position="237"/>
    </location>
</feature>
<evidence type="ECO:0000256" key="1">
    <source>
        <dbReference type="ARBA" id="ARBA00000900"/>
    </source>
</evidence>
<dbReference type="PROSITE" id="PS50089">
    <property type="entry name" value="ZF_RING_2"/>
    <property type="match status" value="1"/>
</dbReference>
<protein>
    <recommendedName>
        <fullName evidence="4">RING-type E3 ubiquitin transferase</fullName>
        <ecNumber evidence="4">2.3.2.27</ecNumber>
    </recommendedName>
</protein>
<evidence type="ECO:0000256" key="10">
    <source>
        <dbReference type="ARBA" id="ARBA00023242"/>
    </source>
</evidence>
<feature type="compositionally biased region" description="Polar residues" evidence="13">
    <location>
        <begin position="476"/>
        <end position="502"/>
    </location>
</feature>
<feature type="compositionally biased region" description="Basic and acidic residues" evidence="13">
    <location>
        <begin position="291"/>
        <end position="304"/>
    </location>
</feature>
<dbReference type="InterPro" id="IPR001841">
    <property type="entry name" value="Znf_RING"/>
</dbReference>
<feature type="region of interest" description="Disordered" evidence="13">
    <location>
        <begin position="101"/>
        <end position="121"/>
    </location>
</feature>
<feature type="region of interest" description="Disordered" evidence="13">
    <location>
        <begin position="429"/>
        <end position="502"/>
    </location>
</feature>
<dbReference type="Pfam" id="PF25914">
    <property type="entry name" value="RNF6_N"/>
    <property type="match status" value="1"/>
</dbReference>
<reference evidence="15" key="3">
    <citation type="submission" date="2025-09" db="UniProtKB">
        <authorList>
            <consortium name="Ensembl"/>
        </authorList>
    </citation>
    <scope>IDENTIFICATION</scope>
</reference>
<dbReference type="Gene3D" id="3.30.40.10">
    <property type="entry name" value="Zinc/RING finger domain, C3HC4 (zinc finger)"/>
    <property type="match status" value="1"/>
</dbReference>
<accession>A0A8B9SJK2</accession>
<keyword evidence="10" id="KW-0539">Nucleus</keyword>
<feature type="region of interest" description="Disordered" evidence="13">
    <location>
        <begin position="1"/>
        <end position="21"/>
    </location>
</feature>
<sequence>LASSREHSYGEDERQRQRERLSREEAYYQFINELNEEDYRLMRDRNLLGTPGEITAEELQQRLEGAKERLASQADLENREGEENSNGDSLLEWLNTFRRTGNATRSGQSGNQTWRAVSRTNPNSGEFRFSLEININHEHNSFETAGEEYVGIDSSRVYLERRHQRAVSPITTRTRSRTAREANSETSGTARTRSLRSSVAQSSEAASHPVSGRLRSRTRELAGLHQTSATRNNSTAAGEQRETPERGPSAGVTRGRSRTNVRMNSNQRLEILRLRSTLSSRSRSPLQRQGDAARSEEHGQRQDRNTQQATRTRRQTAQLSTQPAEEQARGAAQTPQVSSAAPSLGITLEEEESSRPVAAVRRHPTITLDLQVRRIRPGENRDRDSIASRTRSRVGMAENTVTFESDSGGFRRTISTIRIPLQLSSLMETESNSEMQRGGHHLPDVHAEQNNSSAANSGSDPSEFSSRNGHAAEGGSETNGQSDDVQHYGRSNENQDSRQSQDANNLVENGTLPILRLAHFFLLNEDDEDERLRGLTKEQIDNLSTRNYGDIHTEDEISKTCSVCINEYVTGNKLRQLPCMHEFHIHCIDRWLSENSTCPICRQPVLGSNATDNG</sequence>
<dbReference type="InterPro" id="IPR013083">
    <property type="entry name" value="Znf_RING/FYVE/PHD"/>
</dbReference>
<feature type="domain" description="RING-type" evidence="14">
    <location>
        <begin position="561"/>
        <end position="602"/>
    </location>
</feature>
<evidence type="ECO:0000256" key="8">
    <source>
        <dbReference type="ARBA" id="ARBA00022786"/>
    </source>
</evidence>
<keyword evidence="8" id="KW-0833">Ubl conjugation pathway</keyword>
<evidence type="ECO:0000256" key="9">
    <source>
        <dbReference type="ARBA" id="ARBA00022833"/>
    </source>
</evidence>
<evidence type="ECO:0000259" key="14">
    <source>
        <dbReference type="PROSITE" id="PS50089"/>
    </source>
</evidence>
<dbReference type="GO" id="GO:0061630">
    <property type="term" value="F:ubiquitin protein ligase activity"/>
    <property type="evidence" value="ECO:0007669"/>
    <property type="project" value="UniProtKB-EC"/>
</dbReference>
<dbReference type="AlphaFoldDB" id="A0A8B9SJK2"/>
<proteinExistence type="inferred from homology"/>
<dbReference type="Ensembl" id="ENSAPLT00020007746.1">
    <property type="protein sequence ID" value="ENSAPLP00020007210.1"/>
    <property type="gene ID" value="ENSAPLG00020005283.1"/>
</dbReference>
<feature type="compositionally biased region" description="Polar residues" evidence="13">
    <location>
        <begin position="258"/>
        <end position="267"/>
    </location>
</feature>
<reference evidence="15" key="2">
    <citation type="submission" date="2025-08" db="UniProtKB">
        <authorList>
            <consortium name="Ensembl"/>
        </authorList>
    </citation>
    <scope>IDENTIFICATION</scope>
</reference>
<feature type="compositionally biased region" description="Low complexity" evidence="13">
    <location>
        <begin position="274"/>
        <end position="286"/>
    </location>
</feature>
<evidence type="ECO:0000256" key="6">
    <source>
        <dbReference type="ARBA" id="ARBA00022723"/>
    </source>
</evidence>
<dbReference type="CDD" id="cd16673">
    <property type="entry name" value="RING-H2_RNF6"/>
    <property type="match status" value="1"/>
</dbReference>
<organism evidence="15 16">
    <name type="scientific">Anas platyrhynchos</name>
    <name type="common">Mallard</name>
    <name type="synonym">Anas boschas</name>
    <dbReference type="NCBI Taxonomy" id="8839"/>
    <lineage>
        <taxon>Eukaryota</taxon>
        <taxon>Metazoa</taxon>
        <taxon>Chordata</taxon>
        <taxon>Craniata</taxon>
        <taxon>Vertebrata</taxon>
        <taxon>Euteleostomi</taxon>
        <taxon>Archelosauria</taxon>
        <taxon>Archosauria</taxon>
        <taxon>Dinosauria</taxon>
        <taxon>Saurischia</taxon>
        <taxon>Theropoda</taxon>
        <taxon>Coelurosauria</taxon>
        <taxon>Aves</taxon>
        <taxon>Neognathae</taxon>
        <taxon>Galloanserae</taxon>
        <taxon>Anseriformes</taxon>
        <taxon>Anatidae</taxon>
        <taxon>Anatinae</taxon>
        <taxon>Anas</taxon>
    </lineage>
</organism>
<dbReference type="Pfam" id="PF13639">
    <property type="entry name" value="zf-RING_2"/>
    <property type="match status" value="1"/>
</dbReference>
<evidence type="ECO:0000256" key="7">
    <source>
        <dbReference type="ARBA" id="ARBA00022771"/>
    </source>
</evidence>
<evidence type="ECO:0000256" key="4">
    <source>
        <dbReference type="ARBA" id="ARBA00012483"/>
    </source>
</evidence>
<evidence type="ECO:0000256" key="11">
    <source>
        <dbReference type="ARBA" id="ARBA00038418"/>
    </source>
</evidence>
<dbReference type="EC" id="2.3.2.27" evidence="4"/>
<dbReference type="PANTHER" id="PTHR45931:SF2">
    <property type="entry name" value="E3 UBIQUITIN-PROTEIN LIGASE RNF6"/>
    <property type="match status" value="1"/>
</dbReference>
<feature type="compositionally biased region" description="Polar residues" evidence="13">
    <location>
        <begin position="184"/>
        <end position="205"/>
    </location>
</feature>